<evidence type="ECO:0000313" key="9">
    <source>
        <dbReference type="EMBL" id="TDQ67020.1"/>
    </source>
</evidence>
<dbReference type="CDD" id="cd06173">
    <property type="entry name" value="MFS_MefA_like"/>
    <property type="match status" value="1"/>
</dbReference>
<evidence type="ECO:0000256" key="3">
    <source>
        <dbReference type="ARBA" id="ARBA00022475"/>
    </source>
</evidence>
<dbReference type="InterPro" id="IPR020846">
    <property type="entry name" value="MFS_dom"/>
</dbReference>
<dbReference type="AlphaFoldDB" id="A0A4R6VWM6"/>
<keyword evidence="5 7" id="KW-1133">Transmembrane helix</keyword>
<dbReference type="Proteomes" id="UP000295391">
    <property type="component" value="Unassembled WGS sequence"/>
</dbReference>
<sequence>MLINRNFAKLWFAAGASNLADGVALVAFPWIASLLTRDPLLIALVAVFLRSPWFFFSLPAGVITDRFDRRKIMIGMDLVRFLVTGLLAAIFVQYGPMQAIGEDSTNWFLLLSLYIASLVLGICEVLRDNAGQTILPSIVVREQLEAANGRFSAVEMVLNGLAGPPLAGFLIAVAIFMPLATNALAFLFAAFMMLWISVPVRQPKTNGASTHFMTELKEGIGWLWRFPLLRDLAFILGGVNAAFMMGFAIYVLFAQEVLMLDAAGYGLLLTAGALGGVVGSFAVPWLGKWLRMRHMLLVAMALMMLENLAVGFASSFWFAWLVIFVGGIGTVGWNIHTVSFRQRVIPDALLGRVNAVYRFFGWGMMPIGTLLGGFVVQWFEPVLGREWALRSAFLVAAIICLLLLFYALTRLTEEKIVAAEMRADRVA</sequence>
<evidence type="ECO:0000256" key="1">
    <source>
        <dbReference type="ARBA" id="ARBA00004651"/>
    </source>
</evidence>
<keyword evidence="4 7" id="KW-0812">Transmembrane</keyword>
<evidence type="ECO:0000256" key="4">
    <source>
        <dbReference type="ARBA" id="ARBA00022692"/>
    </source>
</evidence>
<proteinExistence type="predicted"/>
<keyword evidence="3" id="KW-1003">Cell membrane</keyword>
<dbReference type="GO" id="GO:0005886">
    <property type="term" value="C:plasma membrane"/>
    <property type="evidence" value="ECO:0007669"/>
    <property type="project" value="UniProtKB-SubCell"/>
</dbReference>
<feature type="transmembrane region" description="Helical" evidence="7">
    <location>
        <begin position="356"/>
        <end position="375"/>
    </location>
</feature>
<feature type="domain" description="Major facilitator superfamily (MFS) profile" evidence="8">
    <location>
        <begin position="226"/>
        <end position="427"/>
    </location>
</feature>
<dbReference type="RefSeq" id="WP_166638898.1">
    <property type="nucleotide sequence ID" value="NZ_SNYR01000001.1"/>
</dbReference>
<dbReference type="Gene3D" id="1.20.1250.20">
    <property type="entry name" value="MFS general substrate transporter like domains"/>
    <property type="match status" value="1"/>
</dbReference>
<reference evidence="9 10" key="1">
    <citation type="submission" date="2019-03" db="EMBL/GenBank/DDBJ databases">
        <title>Genomic Encyclopedia of Type Strains, Phase III (KMG-III): the genomes of soil and plant-associated and newly described type strains.</title>
        <authorList>
            <person name="Whitman W."/>
        </authorList>
    </citation>
    <scope>NUCLEOTIDE SEQUENCE [LARGE SCALE GENOMIC DNA]</scope>
    <source>
        <strain evidence="9 10">CGMCC 1.7002</strain>
    </source>
</reference>
<feature type="transmembrane region" description="Helical" evidence="7">
    <location>
        <begin position="157"/>
        <end position="177"/>
    </location>
</feature>
<feature type="transmembrane region" description="Helical" evidence="7">
    <location>
        <begin position="78"/>
        <end position="95"/>
    </location>
</feature>
<evidence type="ECO:0000259" key="8">
    <source>
        <dbReference type="PROSITE" id="PS50850"/>
    </source>
</evidence>
<feature type="transmembrane region" description="Helical" evidence="7">
    <location>
        <begin position="387"/>
        <end position="408"/>
    </location>
</feature>
<dbReference type="SUPFAM" id="SSF103473">
    <property type="entry name" value="MFS general substrate transporter"/>
    <property type="match status" value="1"/>
</dbReference>
<dbReference type="PANTHER" id="PTHR23513:SF6">
    <property type="entry name" value="MAJOR FACILITATOR SUPERFAMILY ASSOCIATED DOMAIN-CONTAINING PROTEIN"/>
    <property type="match status" value="1"/>
</dbReference>
<evidence type="ECO:0000256" key="2">
    <source>
        <dbReference type="ARBA" id="ARBA00022448"/>
    </source>
</evidence>
<dbReference type="GO" id="GO:0022857">
    <property type="term" value="F:transmembrane transporter activity"/>
    <property type="evidence" value="ECO:0007669"/>
    <property type="project" value="InterPro"/>
</dbReference>
<feature type="transmembrane region" description="Helical" evidence="7">
    <location>
        <begin position="265"/>
        <end position="287"/>
    </location>
</feature>
<evidence type="ECO:0000256" key="5">
    <source>
        <dbReference type="ARBA" id="ARBA00022989"/>
    </source>
</evidence>
<dbReference type="EMBL" id="SNYR01000001">
    <property type="protein sequence ID" value="TDQ67020.1"/>
    <property type="molecule type" value="Genomic_DNA"/>
</dbReference>
<feature type="transmembrane region" description="Helical" evidence="7">
    <location>
        <begin position="39"/>
        <end position="58"/>
    </location>
</feature>
<dbReference type="PROSITE" id="PS50850">
    <property type="entry name" value="MFS"/>
    <property type="match status" value="1"/>
</dbReference>
<organism evidence="9 10">
    <name type="scientific">Maritalea mobilis</name>
    <dbReference type="NCBI Taxonomy" id="483324"/>
    <lineage>
        <taxon>Bacteria</taxon>
        <taxon>Pseudomonadati</taxon>
        <taxon>Pseudomonadota</taxon>
        <taxon>Alphaproteobacteria</taxon>
        <taxon>Hyphomicrobiales</taxon>
        <taxon>Devosiaceae</taxon>
        <taxon>Maritalea</taxon>
    </lineage>
</organism>
<gene>
    <name evidence="9" type="ORF">ATL17_1026</name>
</gene>
<feature type="transmembrane region" description="Helical" evidence="7">
    <location>
        <begin position="12"/>
        <end position="33"/>
    </location>
</feature>
<dbReference type="Pfam" id="PF05977">
    <property type="entry name" value="MFS_3"/>
    <property type="match status" value="1"/>
</dbReference>
<comment type="subcellular location">
    <subcellularLocation>
        <location evidence="1">Cell membrane</location>
        <topology evidence="1">Multi-pass membrane protein</topology>
    </subcellularLocation>
</comment>
<evidence type="ECO:0000256" key="7">
    <source>
        <dbReference type="SAM" id="Phobius"/>
    </source>
</evidence>
<accession>A0A4R6VWM6</accession>
<feature type="transmembrane region" description="Helical" evidence="7">
    <location>
        <begin position="107"/>
        <end position="126"/>
    </location>
</feature>
<evidence type="ECO:0000313" key="10">
    <source>
        <dbReference type="Proteomes" id="UP000295391"/>
    </source>
</evidence>
<protein>
    <submittedName>
        <fullName evidence="9">Putative MFS family arabinose efflux permease</fullName>
    </submittedName>
</protein>
<feature type="transmembrane region" description="Helical" evidence="7">
    <location>
        <begin position="183"/>
        <end position="200"/>
    </location>
</feature>
<keyword evidence="6 7" id="KW-0472">Membrane</keyword>
<feature type="transmembrane region" description="Helical" evidence="7">
    <location>
        <begin position="294"/>
        <end position="311"/>
    </location>
</feature>
<name>A0A4R6VWM6_9HYPH</name>
<comment type="caution">
    <text evidence="9">The sequence shown here is derived from an EMBL/GenBank/DDBJ whole genome shotgun (WGS) entry which is preliminary data.</text>
</comment>
<evidence type="ECO:0000256" key="6">
    <source>
        <dbReference type="ARBA" id="ARBA00023136"/>
    </source>
</evidence>
<dbReference type="InterPro" id="IPR036259">
    <property type="entry name" value="MFS_trans_sf"/>
</dbReference>
<feature type="transmembrane region" description="Helical" evidence="7">
    <location>
        <begin position="317"/>
        <end position="335"/>
    </location>
</feature>
<dbReference type="PANTHER" id="PTHR23513">
    <property type="entry name" value="INTEGRAL MEMBRANE EFFLUX PROTEIN-RELATED"/>
    <property type="match status" value="1"/>
</dbReference>
<keyword evidence="2" id="KW-0813">Transport</keyword>
<dbReference type="InterPro" id="IPR010290">
    <property type="entry name" value="TM_effector"/>
</dbReference>
<feature type="transmembrane region" description="Helical" evidence="7">
    <location>
        <begin position="232"/>
        <end position="253"/>
    </location>
</feature>
<keyword evidence="10" id="KW-1185">Reference proteome</keyword>